<evidence type="ECO:0008006" key="5">
    <source>
        <dbReference type="Google" id="ProtNLM"/>
    </source>
</evidence>
<feature type="transmembrane region" description="Helical" evidence="2">
    <location>
        <begin position="1203"/>
        <end position="1224"/>
    </location>
</feature>
<keyword evidence="2" id="KW-1133">Transmembrane helix</keyword>
<organism evidence="4">
    <name type="scientific">Chromera velia CCMP2878</name>
    <dbReference type="NCBI Taxonomy" id="1169474"/>
    <lineage>
        <taxon>Eukaryota</taxon>
        <taxon>Sar</taxon>
        <taxon>Alveolata</taxon>
        <taxon>Colpodellida</taxon>
        <taxon>Chromeraceae</taxon>
        <taxon>Chromera</taxon>
    </lineage>
</organism>
<feature type="compositionally biased region" description="Basic and acidic residues" evidence="1">
    <location>
        <begin position="587"/>
        <end position="608"/>
    </location>
</feature>
<keyword evidence="2" id="KW-0472">Membrane</keyword>
<dbReference type="VEuPathDB" id="CryptoDB:Cvel_21847"/>
<evidence type="ECO:0000256" key="2">
    <source>
        <dbReference type="SAM" id="Phobius"/>
    </source>
</evidence>
<protein>
    <recommendedName>
        <fullName evidence="5">Cadherin-like beta sandwich domain-containing protein</fullName>
    </recommendedName>
</protein>
<feature type="transmembrane region" description="Helical" evidence="2">
    <location>
        <begin position="1163"/>
        <end position="1183"/>
    </location>
</feature>
<evidence type="ECO:0000313" key="4">
    <source>
        <dbReference type="EMBL" id="CEM28860.1"/>
    </source>
</evidence>
<feature type="region of interest" description="Disordered" evidence="1">
    <location>
        <begin position="587"/>
        <end position="685"/>
    </location>
</feature>
<feature type="compositionally biased region" description="Polar residues" evidence="1">
    <location>
        <begin position="290"/>
        <end position="301"/>
    </location>
</feature>
<feature type="region of interest" description="Disordered" evidence="1">
    <location>
        <begin position="907"/>
        <end position="935"/>
    </location>
</feature>
<feature type="region of interest" description="Disordered" evidence="1">
    <location>
        <begin position="290"/>
        <end position="313"/>
    </location>
</feature>
<feature type="compositionally biased region" description="Acidic residues" evidence="1">
    <location>
        <begin position="985"/>
        <end position="1004"/>
    </location>
</feature>
<keyword evidence="3" id="KW-0732">Signal</keyword>
<feature type="compositionally biased region" description="Basic and acidic residues" evidence="1">
    <location>
        <begin position="1043"/>
        <end position="1057"/>
    </location>
</feature>
<proteinExistence type="predicted"/>
<sequence length="1239" mass="135511">MVRATAAWPFLLGLFSILNWGLLLCSGAPSLLSAGTNGVLTAVELSSPLCAIEPGHVTPEQYLYFVVCPHSVTQLKMSFAAEGRIDDDSGNKGINSTVVYFGTGKDSHLVRLIVCKEAQRLETCTRYSIVASDRGSNETSLSVLDFSSSLSPLTPSFAPDVFTYSLELYKHFPVVLRAAAAADGLVALRGSSFVDSHSVVEEIVPETEEGTLILDVLSADGSNATTYTIHFVARDPPGPLLRSLRFEGGTLSPSFSPSTHFYTLKVPPPPSLTEETTWNVVGIFQEDSSAHQNETNRTGLQQRHPRAVNRSPLPPVSVRMECEAVDQAGYIQTTGELALQESSKRKNVSLEAGEFSVVETVTVSGANREGERRYVILVERESEDQGKGGRSAAGRGWGVGEHPPPDLLLRHLRTWGGEEMNEEFHPYRLTYSVTVPRNQSFIAFGAVPFDTSATVLVEGEKTKEYSSGWFLLERGSERTFNVTVKAGGEGKNVQLSYFVTVLRESPWYASGPWLRAVSSVFMWANLLLSASNPSSFVDTAKFMQFMILMSSIRGLPDPFVTFSSSFHEVSLRFQAPGWVLRSSDDKTMSDLEMEAERERSSDKGKRGEPVPPQPSSSSSSVQKPKGKDAASAELGGQDLVGKTAASERNPLETAESRLLLPADGEGLLSSDRRHDRTTLSPSPSRSLIALLTEGEGSFAPASSSLLASSSRSVRTSLREWVWERMGRLSSQQRQQVALMVTREALGLGYCRTAPGFSDGLDASASGLKPSLSLKLRGERRAKGFIQTLWSSVVDLCSFLVTGGGREEEDDREETDWRNVFGSGDRAALLLAAEIHQLLDISASHPFCAAASEVSPPEKRKKEGKAFGEWFLSIIFEPAFFLCPVGKSDLDGVLDLLVAQVEREREMKGAREECKEHSAPTRRTLVASSFSPSPSPLEGGLLAGSWRMAASAEEGMEGVWMSGEDEEGTLIEDEEESTELMGGESGESEGGGEEEGEEDEEGDEVLQEVQNHKGALAEGSPRARFGLPLPGHFSFSSYEEAPEDLQRAHEARNWEPEGPKAQAPPLEEQNSLLERLLWKEDSMTPLEIASVLFGVTALFLAAGVLYLPLWARFVRPRGVARGGRVWLDERRREDRGFDYTEDLQERKGTGVRQASYTALHPGPFWLFVLDFGLITFSQAAAVVLFSKRGADVEIVGFRVNTEDFRPFCWIALFVYPVGFIGYCTVKLIQISGLVEKTGRG</sequence>
<dbReference type="EMBL" id="CDMZ01001200">
    <property type="protein sequence ID" value="CEM28860.1"/>
    <property type="molecule type" value="Genomic_DNA"/>
</dbReference>
<feature type="compositionally biased region" description="Acidic residues" evidence="1">
    <location>
        <begin position="968"/>
        <end position="977"/>
    </location>
</feature>
<keyword evidence="2" id="KW-0812">Transmembrane</keyword>
<gene>
    <name evidence="4" type="ORF">Cvel_21847</name>
</gene>
<feature type="transmembrane region" description="Helical" evidence="2">
    <location>
        <begin position="1087"/>
        <end position="1110"/>
    </location>
</feature>
<name>A0A0G4GGT9_9ALVE</name>
<feature type="region of interest" description="Disordered" evidence="1">
    <location>
        <begin position="1038"/>
        <end position="1064"/>
    </location>
</feature>
<feature type="region of interest" description="Disordered" evidence="1">
    <location>
        <begin position="968"/>
        <end position="1004"/>
    </location>
</feature>
<evidence type="ECO:0000256" key="3">
    <source>
        <dbReference type="SAM" id="SignalP"/>
    </source>
</evidence>
<accession>A0A0G4GGT9</accession>
<evidence type="ECO:0000256" key="1">
    <source>
        <dbReference type="SAM" id="MobiDB-lite"/>
    </source>
</evidence>
<feature type="compositionally biased region" description="Basic and acidic residues" evidence="1">
    <location>
        <begin position="907"/>
        <end position="918"/>
    </location>
</feature>
<reference evidence="4" key="1">
    <citation type="submission" date="2014-11" db="EMBL/GenBank/DDBJ databases">
        <authorList>
            <person name="Otto D Thomas"/>
            <person name="Naeem Raeece"/>
        </authorList>
    </citation>
    <scope>NUCLEOTIDE SEQUENCE</scope>
</reference>
<dbReference type="AlphaFoldDB" id="A0A0G4GGT9"/>
<feature type="chain" id="PRO_5005190661" description="Cadherin-like beta sandwich domain-containing protein" evidence="3">
    <location>
        <begin position="28"/>
        <end position="1239"/>
    </location>
</feature>
<feature type="signal peptide" evidence="3">
    <location>
        <begin position="1"/>
        <end position="27"/>
    </location>
</feature>